<dbReference type="InterPro" id="IPR008259">
    <property type="entry name" value="FMN_hydac_DH_AS"/>
</dbReference>
<dbReference type="PROSITE" id="PS00557">
    <property type="entry name" value="FMN_HYDROXY_ACID_DH_1"/>
    <property type="match status" value="1"/>
</dbReference>
<evidence type="ECO:0000256" key="2">
    <source>
        <dbReference type="ARBA" id="ARBA00022630"/>
    </source>
</evidence>
<dbReference type="InterPro" id="IPR037396">
    <property type="entry name" value="FMN_HAD"/>
</dbReference>
<accession>A0ABP8DE46</accession>
<feature type="domain" description="FMN hydroxy acid dehydrogenase" evidence="6">
    <location>
        <begin position="1"/>
        <end position="351"/>
    </location>
</feature>
<evidence type="ECO:0000256" key="4">
    <source>
        <dbReference type="ARBA" id="ARBA00023002"/>
    </source>
</evidence>
<evidence type="ECO:0000313" key="8">
    <source>
        <dbReference type="Proteomes" id="UP001500620"/>
    </source>
</evidence>
<dbReference type="InterPro" id="IPR015422">
    <property type="entry name" value="PyrdxlP-dep_Trfase_small"/>
</dbReference>
<keyword evidence="2" id="KW-0285">Flavoprotein</keyword>
<evidence type="ECO:0000256" key="5">
    <source>
        <dbReference type="ARBA" id="ARBA00024042"/>
    </source>
</evidence>
<dbReference type="Gene3D" id="3.90.1150.10">
    <property type="entry name" value="Aspartate Aminotransferase, domain 1"/>
    <property type="match status" value="1"/>
</dbReference>
<dbReference type="EMBL" id="BAABAT010000016">
    <property type="protein sequence ID" value="GAA4253473.1"/>
    <property type="molecule type" value="Genomic_DNA"/>
</dbReference>
<evidence type="ECO:0000256" key="3">
    <source>
        <dbReference type="ARBA" id="ARBA00022643"/>
    </source>
</evidence>
<name>A0ABP8DE46_9ACTN</name>
<dbReference type="CDD" id="cd02809">
    <property type="entry name" value="alpha_hydroxyacid_oxid_FMN"/>
    <property type="match status" value="1"/>
</dbReference>
<reference evidence="8" key="1">
    <citation type="journal article" date="2019" name="Int. J. Syst. Evol. Microbiol.">
        <title>The Global Catalogue of Microorganisms (GCM) 10K type strain sequencing project: providing services to taxonomists for standard genome sequencing and annotation.</title>
        <authorList>
            <consortium name="The Broad Institute Genomics Platform"/>
            <consortium name="The Broad Institute Genome Sequencing Center for Infectious Disease"/>
            <person name="Wu L."/>
            <person name="Ma J."/>
        </authorList>
    </citation>
    <scope>NUCLEOTIDE SEQUENCE [LARGE SCALE GENOMIC DNA]</scope>
    <source>
        <strain evidence="8">JCM 17441</strain>
    </source>
</reference>
<comment type="cofactor">
    <cofactor evidence="1">
        <name>FMN</name>
        <dbReference type="ChEBI" id="CHEBI:58210"/>
    </cofactor>
</comment>
<evidence type="ECO:0000256" key="1">
    <source>
        <dbReference type="ARBA" id="ARBA00001917"/>
    </source>
</evidence>
<dbReference type="PROSITE" id="PS51349">
    <property type="entry name" value="FMN_HYDROXY_ACID_DH_2"/>
    <property type="match status" value="1"/>
</dbReference>
<dbReference type="SUPFAM" id="SSF53383">
    <property type="entry name" value="PLP-dependent transferases"/>
    <property type="match status" value="1"/>
</dbReference>
<dbReference type="InterPro" id="IPR015424">
    <property type="entry name" value="PyrdxlP-dep_Trfase"/>
</dbReference>
<proteinExistence type="inferred from homology"/>
<evidence type="ECO:0000313" key="7">
    <source>
        <dbReference type="EMBL" id="GAA4253473.1"/>
    </source>
</evidence>
<dbReference type="InterPro" id="IPR013785">
    <property type="entry name" value="Aldolase_TIM"/>
</dbReference>
<dbReference type="Proteomes" id="UP001500620">
    <property type="component" value="Unassembled WGS sequence"/>
</dbReference>
<dbReference type="Gene3D" id="3.40.640.10">
    <property type="entry name" value="Type I PLP-dependent aspartate aminotransferase-like (Major domain)"/>
    <property type="match status" value="1"/>
</dbReference>
<keyword evidence="3" id="KW-0288">FMN</keyword>
<dbReference type="Pfam" id="PF01070">
    <property type="entry name" value="FMN_dh"/>
    <property type="match status" value="1"/>
</dbReference>
<comment type="similarity">
    <text evidence="5">Belongs to the FMN-dependent alpha-hydroxy acid dehydrogenase family.</text>
</comment>
<sequence length="809" mass="85595">MSALTLADLAREAERRLDPAVWDFIEGGAGQERTLAGNRAAFDRVWLRPAVLAAAGRPRIDTTILGRRWAAPFAVAPLAYHTLAHSDGELATARAAGAAGVPLVVSTFAGRTFEDIAAAAPGPLWLQVYCFRDRDTTRALVERAERAGFEALVVTADAPHLGRRLRDERNGFTLPPGVRPANLPDGDYASPAGHARAEFDPALDWSIVDWMRSVSRLPVLVKGVLTAGDAERALAAGVDGIVVSNHGGRQLDGAPPTLDVLPEVAAAVAGKVPVLLDGGVRHGADVVAARALGADAVLVGRPVLHGLAADPHRGVALVLEILRDELLDAMALAGLGALDGIGPDAVLTSARPASGPAVLRAPELHASPAVLTSARPASGPAVLRAADLHASLSDPLMDTMNFLNEIALRHPDAISFAPGRPYDGFFDTEDLVAHIRRYLAHLEERGRTPAQVRSMMYQYGPTAGQIRELIADSLRSDERVDVPPESIVVTVGAQEAMLLVVRALIAGPRDVLMVSSPCYVGISGAARMLDVDVVPVVERPDGLAPDDVAAAIEAQLALGRRPRAFYVIPDHSNPAGTTVPVPARRALLDLAERYDLLIIEDSPYRLVSPGPQLPTLKALDTGRRVVHLGSFSKTVFPGARVGFVVADQPVHGADGTVRLLADEIAKLKSMVTVNTSPLSQAAVAGALLSAGGSVTDLNARPAEHYGESMRLVLDQLDRRLPAARRSALGVSWNRPTGGFFLTATVPFVADNAALARSVERFGVLWTPMSYFYPGGGGERALRLSTSYLSPEEIEEGIARLARFIESEAG</sequence>
<comment type="caution">
    <text evidence="7">The sequence shown here is derived from an EMBL/GenBank/DDBJ whole genome shotgun (WGS) entry which is preliminary data.</text>
</comment>
<keyword evidence="8" id="KW-1185">Reference proteome</keyword>
<dbReference type="CDD" id="cd00609">
    <property type="entry name" value="AAT_like"/>
    <property type="match status" value="1"/>
</dbReference>
<dbReference type="PANTHER" id="PTHR10578:SF107">
    <property type="entry name" value="2-HYDROXYACID OXIDASE 1"/>
    <property type="match status" value="1"/>
</dbReference>
<gene>
    <name evidence="7" type="ORF">GCM10022255_054470</name>
</gene>
<dbReference type="InterPro" id="IPR015421">
    <property type="entry name" value="PyrdxlP-dep_Trfase_major"/>
</dbReference>
<dbReference type="PANTHER" id="PTHR10578">
    <property type="entry name" value="S -2-HYDROXY-ACID OXIDASE-RELATED"/>
    <property type="match status" value="1"/>
</dbReference>
<protein>
    <recommendedName>
        <fullName evidence="6">FMN hydroxy acid dehydrogenase domain-containing protein</fullName>
    </recommendedName>
</protein>
<keyword evidence="4" id="KW-0560">Oxidoreductase</keyword>
<dbReference type="Pfam" id="PF00155">
    <property type="entry name" value="Aminotran_1_2"/>
    <property type="match status" value="1"/>
</dbReference>
<dbReference type="InterPro" id="IPR004839">
    <property type="entry name" value="Aminotransferase_I/II_large"/>
</dbReference>
<dbReference type="Gene3D" id="3.20.20.70">
    <property type="entry name" value="Aldolase class I"/>
    <property type="match status" value="1"/>
</dbReference>
<organism evidence="7 8">
    <name type="scientific">Dactylosporangium darangshiense</name>
    <dbReference type="NCBI Taxonomy" id="579108"/>
    <lineage>
        <taxon>Bacteria</taxon>
        <taxon>Bacillati</taxon>
        <taxon>Actinomycetota</taxon>
        <taxon>Actinomycetes</taxon>
        <taxon>Micromonosporales</taxon>
        <taxon>Micromonosporaceae</taxon>
        <taxon>Dactylosporangium</taxon>
    </lineage>
</organism>
<evidence type="ECO:0000259" key="6">
    <source>
        <dbReference type="PROSITE" id="PS51349"/>
    </source>
</evidence>
<dbReference type="SUPFAM" id="SSF51395">
    <property type="entry name" value="FMN-linked oxidoreductases"/>
    <property type="match status" value="1"/>
</dbReference>
<dbReference type="InterPro" id="IPR012133">
    <property type="entry name" value="Alpha-hydoxy_acid_DH_FMN"/>
</dbReference>
<dbReference type="InterPro" id="IPR000262">
    <property type="entry name" value="FMN-dep_DH"/>
</dbReference>